<accession>A0ABQ7H5M3</accession>
<keyword evidence="2" id="KW-1185">Reference proteome</keyword>
<evidence type="ECO:0000313" key="2">
    <source>
        <dbReference type="Proteomes" id="UP000815325"/>
    </source>
</evidence>
<dbReference type="EMBL" id="MU069468">
    <property type="protein sequence ID" value="KAF5842150.1"/>
    <property type="molecule type" value="Genomic_DNA"/>
</dbReference>
<reference evidence="1" key="1">
    <citation type="submission" date="2017-08" db="EMBL/GenBank/DDBJ databases">
        <authorList>
            <person name="Polle J.E."/>
            <person name="Barry K."/>
            <person name="Cushman J."/>
            <person name="Schmutz J."/>
            <person name="Tran D."/>
            <person name="Hathwaick L.T."/>
            <person name="Yim W.C."/>
            <person name="Jenkins J."/>
            <person name="Mckie-Krisberg Z.M."/>
            <person name="Prochnik S."/>
            <person name="Lindquist E."/>
            <person name="Dockter R.B."/>
            <person name="Adam C."/>
            <person name="Molina H."/>
            <person name="Bunkerborg J."/>
            <person name="Jin E."/>
            <person name="Buchheim M."/>
            <person name="Magnuson J."/>
        </authorList>
    </citation>
    <scope>NUCLEOTIDE SEQUENCE</scope>
    <source>
        <strain evidence="1">CCAP 19/18</strain>
    </source>
</reference>
<comment type="caution">
    <text evidence="1">The sequence shown here is derived from an EMBL/GenBank/DDBJ whole genome shotgun (WGS) entry which is preliminary data.</text>
</comment>
<evidence type="ECO:0000313" key="1">
    <source>
        <dbReference type="EMBL" id="KAF5842150.1"/>
    </source>
</evidence>
<protein>
    <submittedName>
        <fullName evidence="1">Uncharacterized protein</fullName>
    </submittedName>
</protein>
<name>A0ABQ7H5M3_DUNSA</name>
<dbReference type="Proteomes" id="UP000815325">
    <property type="component" value="Unassembled WGS sequence"/>
</dbReference>
<proteinExistence type="predicted"/>
<sequence length="185" mass="20588">LNEGIIVRMLVACLSCKRSTPLVHECSENETTLVVYLWHASCARGTPLALERVLQKEGYPACMLVACLLHKRHASGARESAHEKRRLGSCACSMPLVQEARLWRSSECPRRKKTWVVCSWHASCARGTPLVLEGVPKRKEDLGRVLVACLWCKRHASGARGSKDQRKVVIVSCARGVPRVLEAYT</sequence>
<organism evidence="1 2">
    <name type="scientific">Dunaliella salina</name>
    <name type="common">Green alga</name>
    <name type="synonym">Protococcus salinus</name>
    <dbReference type="NCBI Taxonomy" id="3046"/>
    <lineage>
        <taxon>Eukaryota</taxon>
        <taxon>Viridiplantae</taxon>
        <taxon>Chlorophyta</taxon>
        <taxon>core chlorophytes</taxon>
        <taxon>Chlorophyceae</taxon>
        <taxon>CS clade</taxon>
        <taxon>Chlamydomonadales</taxon>
        <taxon>Dunaliellaceae</taxon>
        <taxon>Dunaliella</taxon>
    </lineage>
</organism>
<feature type="non-terminal residue" evidence="1">
    <location>
        <position position="1"/>
    </location>
</feature>
<gene>
    <name evidence="1" type="ORF">DUNSADRAFT_9109</name>
</gene>